<dbReference type="PANTHER" id="PTHR43081:SF19">
    <property type="entry name" value="PH-SENSITIVE ADENYLATE CYCLASE RV1264"/>
    <property type="match status" value="1"/>
</dbReference>
<dbReference type="Proteomes" id="UP000193484">
    <property type="component" value="Unassembled WGS sequence"/>
</dbReference>
<dbReference type="Pfam" id="PF16701">
    <property type="entry name" value="Ad_Cy_reg"/>
    <property type="match status" value="1"/>
</dbReference>
<dbReference type="InterPro" id="IPR029787">
    <property type="entry name" value="Nucleotide_cyclase"/>
</dbReference>
<dbReference type="Gene3D" id="3.30.70.1230">
    <property type="entry name" value="Nucleotide cyclase"/>
    <property type="match status" value="1"/>
</dbReference>
<comment type="similarity">
    <text evidence="1">Belongs to the adenylyl cyclase class-3 family.</text>
</comment>
<dbReference type="AlphaFoldDB" id="A0A1X1R7M8"/>
<dbReference type="InterPro" id="IPR050697">
    <property type="entry name" value="Adenylyl/Guanylyl_Cyclase_3/4"/>
</dbReference>
<gene>
    <name evidence="3" type="ORF">AWC04_14700</name>
</gene>
<reference evidence="3 4" key="1">
    <citation type="submission" date="2016-01" db="EMBL/GenBank/DDBJ databases">
        <title>The new phylogeny of the genus Mycobacterium.</title>
        <authorList>
            <person name="Tarcisio F."/>
            <person name="Conor M."/>
            <person name="Antonella G."/>
            <person name="Elisabetta G."/>
            <person name="Giulia F.S."/>
            <person name="Sara T."/>
            <person name="Anna F."/>
            <person name="Clotilde B."/>
            <person name="Roberto B."/>
            <person name="Veronica D.S."/>
            <person name="Fabio R."/>
            <person name="Monica P."/>
            <person name="Olivier J."/>
            <person name="Enrico T."/>
            <person name="Nicola S."/>
        </authorList>
    </citation>
    <scope>NUCLEOTIDE SEQUENCE [LARGE SCALE GENOMIC DNA]</scope>
    <source>
        <strain evidence="3 4">DSM 44179</strain>
    </source>
</reference>
<dbReference type="SMART" id="SM00044">
    <property type="entry name" value="CYCc"/>
    <property type="match status" value="1"/>
</dbReference>
<dbReference type="SUPFAM" id="SSF55073">
    <property type="entry name" value="Nucleotide cyclase"/>
    <property type="match status" value="1"/>
</dbReference>
<dbReference type="CDD" id="cd07302">
    <property type="entry name" value="CHD"/>
    <property type="match status" value="1"/>
</dbReference>
<dbReference type="STRING" id="1793.AWC04_14700"/>
<protein>
    <submittedName>
        <fullName evidence="3">Cyclase</fullName>
    </submittedName>
</protein>
<accession>A0A1X1R7M8</accession>
<dbReference type="PROSITE" id="PS50125">
    <property type="entry name" value="GUANYLATE_CYCLASE_2"/>
    <property type="match status" value="1"/>
</dbReference>
<evidence type="ECO:0000313" key="3">
    <source>
        <dbReference type="EMBL" id="ORV00924.1"/>
    </source>
</evidence>
<evidence type="ECO:0000259" key="2">
    <source>
        <dbReference type="PROSITE" id="PS50125"/>
    </source>
</evidence>
<dbReference type="GO" id="GO:0035556">
    <property type="term" value="P:intracellular signal transduction"/>
    <property type="evidence" value="ECO:0007669"/>
    <property type="project" value="InterPro"/>
</dbReference>
<dbReference type="GO" id="GO:0006171">
    <property type="term" value="P:cAMP biosynthetic process"/>
    <property type="evidence" value="ECO:0007669"/>
    <property type="project" value="TreeGrafter"/>
</dbReference>
<organism evidence="3 4">
    <name type="scientific">Mycolicibacterium fallax</name>
    <name type="common">Mycobacterium fallax</name>
    <dbReference type="NCBI Taxonomy" id="1793"/>
    <lineage>
        <taxon>Bacteria</taxon>
        <taxon>Bacillati</taxon>
        <taxon>Actinomycetota</taxon>
        <taxon>Actinomycetes</taxon>
        <taxon>Mycobacteriales</taxon>
        <taxon>Mycobacteriaceae</taxon>
        <taxon>Mycolicibacterium</taxon>
    </lineage>
</organism>
<sequence length="374" mass="40850">MVSVDPRIENSSLFDGLSGTRRDERIELVDWLLSRGYPFEEIESTVSPVLMASRRVIGDDGDRVSTREIAANTGLDLALQERVLRALGLHHVQDPDEKAYLRADGEATFHTAQFVRMGFDTDELLRIARVLAEGLTPVAEMMRNAALSMVMKPGLTELEIAQRSERMMEAAAPVLGPMITDLLMLKLRNVMQTEAVTEAERAEGAARPGAREVAVAFADLVDFTGLGEVLPPEDIEDMALRLSDTAREVIDPPVRLVKTIGDAVMMVCPEPLALLNAMLDLADAAEADPGLPRLRTGMAWGSAMGRSGDWFGAPVNLASRVTAAARPGRVLAAESLKDVIDDEVNFEWKFVGARKLKGITGETKLYRVKRAGTR</sequence>
<proteinExistence type="inferred from homology"/>
<evidence type="ECO:0000256" key="1">
    <source>
        <dbReference type="ARBA" id="ARBA00005381"/>
    </source>
</evidence>
<evidence type="ECO:0000313" key="4">
    <source>
        <dbReference type="Proteomes" id="UP000193484"/>
    </source>
</evidence>
<comment type="caution">
    <text evidence="3">The sequence shown here is derived from an EMBL/GenBank/DDBJ whole genome shotgun (WGS) entry which is preliminary data.</text>
</comment>
<dbReference type="PANTHER" id="PTHR43081">
    <property type="entry name" value="ADENYLATE CYCLASE, TERMINAL-DIFFERENTIATION SPECIFIC-RELATED"/>
    <property type="match status" value="1"/>
</dbReference>
<dbReference type="InterPro" id="IPR001054">
    <property type="entry name" value="A/G_cyclase"/>
</dbReference>
<dbReference type="GO" id="GO:0004016">
    <property type="term" value="F:adenylate cyclase activity"/>
    <property type="evidence" value="ECO:0007669"/>
    <property type="project" value="UniProtKB-ARBA"/>
</dbReference>
<dbReference type="InterPro" id="IPR032026">
    <property type="entry name" value="Ad_Cy_reg"/>
</dbReference>
<keyword evidence="4" id="KW-1185">Reference proteome</keyword>
<feature type="domain" description="Guanylate cyclase" evidence="2">
    <location>
        <begin position="214"/>
        <end position="322"/>
    </location>
</feature>
<dbReference type="EMBL" id="LQOJ01000048">
    <property type="protein sequence ID" value="ORV00924.1"/>
    <property type="molecule type" value="Genomic_DNA"/>
</dbReference>
<name>A0A1X1R7M8_MYCFA</name>